<sequence>MSALDFRAQRWLGEFLARRHLERATGNPLYTYRCSPEELKGLRALLAEADLANDKGRHLSAGFVLFAAETFRTAHLGGVWTWRTVLEPLGLKGTTQLCEPVKTRGLKWWGRDGTSRLRSGARHLFALVAECGFPVGLLSRDNGAVRAWLMRVQGFVNEHAIDVEDAAEVAETYAYLIADSLRSNELFALAAELTCTIRELRHQIGPIDESADPILILQQLETGWRDRLPINLDDEAARVLFRGLMRATSATAAGADQICHRVLIREADSWRPALRWAEAGRFRIDQMPRSVVELLDDGVFRGRLIASGHMTSTRDGEIAVIERGDEQWTFRSVRRSGTTTEFPLAESVSLMLRVGNRHSTPFVISGGAAVLDEILVFARAGEGELQFLGSGGQRVRGDELWVALDPQKVSVDAPESATLEHQGCVQGGIHVMYRLSGSVTSKSSDGLTVRLATGVTEPSGRRVHMIPRPTPVPVSPDPASAGLPAMFYAGGLNVAAADVRWRPVTGGRWHSLAEAAPCGAVQVAIVRDGELIDRFRIAVLPRDARIDVIPSPFGGGEIRLKNFGPCRVAVTVRDGVSSSVRHGQDAISISVQAPANIMEFDVTIMFEHGGPITLHLPVPHRGVAFIDRSGIRLSNKAELAVNDLAGVRVLADDGRLITVELRAVPPVPLGFVTPVGQGLSLATTASDCRTLLSETSDADARVILEGEGARLVVKRYAFELARAPDGSLRCDIGQLQLPSDAILKVVAHRLTDPQAGEITIWSGPSHALSEVCICSPDPSTPWLTWVEHSGRAISRPGLLPSVGDPPDGDAFAACAFISGMAPRKTAMADHLIEIAATPGHADWGRLRAALKLCQGRVPLASLDWFTVIARLPKALAAFLIGSPADMIGRVLETEQELPFLWETIPVADWIAAAEAQRRWLSTLLGQDAQDVVLALMGDVLAALHRGRPHLWQLVWLLSHSIGLTGPAAAPPPAGAPIQGLLQRNADRQWPVLDPILSALPRKDLDRYGKHTHSVILAPHLAAAIMAGMKADEGALLALRTAKRFDQTYFESAFAALRPGA</sequence>
<evidence type="ECO:0000313" key="1">
    <source>
        <dbReference type="EMBL" id="MBJ6127395.1"/>
    </source>
</evidence>
<keyword evidence="2" id="KW-1185">Reference proteome</keyword>
<name>A0ABS0Y5T3_9HYPH</name>
<proteinExistence type="predicted"/>
<dbReference type="InterPro" id="IPR047879">
    <property type="entry name" value="YjiT"/>
</dbReference>
<dbReference type="NCBIfam" id="NF038336">
    <property type="entry name" value="YjiT_fam"/>
    <property type="match status" value="1"/>
</dbReference>
<accession>A0ABS0Y5T3</accession>
<organism evidence="1 2">
    <name type="scientific">Microvirga splendida</name>
    <dbReference type="NCBI Taxonomy" id="2795727"/>
    <lineage>
        <taxon>Bacteria</taxon>
        <taxon>Pseudomonadati</taxon>
        <taxon>Pseudomonadota</taxon>
        <taxon>Alphaproteobacteria</taxon>
        <taxon>Hyphomicrobiales</taxon>
        <taxon>Methylobacteriaceae</taxon>
        <taxon>Microvirga</taxon>
    </lineage>
</organism>
<dbReference type="Proteomes" id="UP000620670">
    <property type="component" value="Unassembled WGS sequence"/>
</dbReference>
<dbReference type="EMBL" id="JAELXT010000024">
    <property type="protein sequence ID" value="MBJ6127395.1"/>
    <property type="molecule type" value="Genomic_DNA"/>
</dbReference>
<comment type="caution">
    <text evidence="1">The sequence shown here is derived from an EMBL/GenBank/DDBJ whole genome shotgun (WGS) entry which is preliminary data.</text>
</comment>
<gene>
    <name evidence="1" type="ORF">JAO75_18490</name>
</gene>
<dbReference type="RefSeq" id="WP_199050621.1">
    <property type="nucleotide sequence ID" value="NZ_JAELXT010000024.1"/>
</dbReference>
<evidence type="ECO:0000313" key="2">
    <source>
        <dbReference type="Proteomes" id="UP000620670"/>
    </source>
</evidence>
<reference evidence="2" key="1">
    <citation type="submission" date="2020-12" db="EMBL/GenBank/DDBJ databases">
        <title>Hymenobacter sp.</title>
        <authorList>
            <person name="Kim M.K."/>
        </authorList>
    </citation>
    <scope>NUCLEOTIDE SEQUENCE [LARGE SCALE GENOMIC DNA]</scope>
    <source>
        <strain evidence="2">BT325</strain>
    </source>
</reference>
<protein>
    <submittedName>
        <fullName evidence="1">Uncharacterized protein</fullName>
    </submittedName>
</protein>